<organism evidence="1 2">
    <name type="scientific">Pseudanabaena mucicola FACHB-723</name>
    <dbReference type="NCBI Taxonomy" id="2692860"/>
    <lineage>
        <taxon>Bacteria</taxon>
        <taxon>Bacillati</taxon>
        <taxon>Cyanobacteriota</taxon>
        <taxon>Cyanophyceae</taxon>
        <taxon>Pseudanabaenales</taxon>
        <taxon>Pseudanabaenaceae</taxon>
        <taxon>Pseudanabaena</taxon>
    </lineage>
</organism>
<keyword evidence="2" id="KW-1185">Reference proteome</keyword>
<dbReference type="RefSeq" id="WP_190404054.1">
    <property type="nucleotide sequence ID" value="NZ_JACJQB010000032.1"/>
</dbReference>
<comment type="caution">
    <text evidence="1">The sequence shown here is derived from an EMBL/GenBank/DDBJ whole genome shotgun (WGS) entry which is preliminary data.</text>
</comment>
<evidence type="ECO:0000313" key="2">
    <source>
        <dbReference type="Proteomes" id="UP000642094"/>
    </source>
</evidence>
<name>A0ABR7ZZJ9_9CYAN</name>
<dbReference type="PANTHER" id="PTHR34235:SF4">
    <property type="entry name" value="SLR0291 PROTEIN"/>
    <property type="match status" value="1"/>
</dbReference>
<evidence type="ECO:0000313" key="1">
    <source>
        <dbReference type="EMBL" id="MBD2189224.1"/>
    </source>
</evidence>
<accession>A0ABR7ZZJ9</accession>
<dbReference type="Gene3D" id="1.20.1220.20">
    <property type="entry name" value="Uncharcterised protein PF01724"/>
    <property type="match status" value="1"/>
</dbReference>
<dbReference type="PANTHER" id="PTHR34235">
    <property type="entry name" value="SLR1203 PROTEIN-RELATED"/>
    <property type="match status" value="1"/>
</dbReference>
<dbReference type="EMBL" id="JACJQB010000032">
    <property type="protein sequence ID" value="MBD2189224.1"/>
    <property type="molecule type" value="Genomic_DNA"/>
</dbReference>
<protein>
    <submittedName>
        <fullName evidence="1">DUF29 domain-containing protein</fullName>
    </submittedName>
</protein>
<reference evidence="1 2" key="1">
    <citation type="journal article" date="2020" name="ISME J.">
        <title>Comparative genomics reveals insights into cyanobacterial evolution and habitat adaptation.</title>
        <authorList>
            <person name="Chen M.Y."/>
            <person name="Teng W.K."/>
            <person name="Zhao L."/>
            <person name="Hu C.X."/>
            <person name="Zhou Y.K."/>
            <person name="Han B.P."/>
            <person name="Song L.R."/>
            <person name="Shu W.S."/>
        </authorList>
    </citation>
    <scope>NUCLEOTIDE SEQUENCE [LARGE SCALE GENOMIC DNA]</scope>
    <source>
        <strain evidence="1 2">FACHB-723</strain>
    </source>
</reference>
<dbReference type="Pfam" id="PF01724">
    <property type="entry name" value="DUF29"/>
    <property type="match status" value="1"/>
</dbReference>
<proteinExistence type="predicted"/>
<dbReference type="Proteomes" id="UP000642094">
    <property type="component" value="Unassembled WGS sequence"/>
</dbReference>
<sequence length="151" mass="17862">MTQAIARKSLYEADFLLWTQDTVAKLKAKDYDNLAIENLIEEIESLGNSYRDELESLLETLLAHCLKRLYVNMPYCFNGWQNTIKEQRRRIALRLRKTPSLKAVWDEIFDDAWKLALGSVRDHYEPKGYPIPDTWQFGRDIDSMLNVNFWE</sequence>
<gene>
    <name evidence="1" type="ORF">H6F41_13855</name>
</gene>
<dbReference type="InterPro" id="IPR002636">
    <property type="entry name" value="DUF29"/>
</dbReference>